<comment type="pathway">
    <text evidence="2">Carbohydrate degradation; pentose phosphate pathway; D-ribose 5-phosphate from D-ribulose 5-phosphate (non-oxidative stage): step 1/1.</text>
</comment>
<evidence type="ECO:0000256" key="4">
    <source>
        <dbReference type="ARBA" id="ARBA00011959"/>
    </source>
</evidence>
<dbReference type="Proteomes" id="UP001530400">
    <property type="component" value="Unassembled WGS sequence"/>
</dbReference>
<keyword evidence="8" id="KW-1185">Reference proteome</keyword>
<gene>
    <name evidence="7" type="ORF">ACHAWO_006130</name>
</gene>
<dbReference type="SUPFAM" id="SSF100950">
    <property type="entry name" value="NagB/RpiA/CoA transferase-like"/>
    <property type="match status" value="1"/>
</dbReference>
<proteinExistence type="inferred from homology"/>
<dbReference type="PANTHER" id="PTHR43748">
    <property type="entry name" value="RIBOSE-5-PHOSPHATE ISOMERASE 3, CHLOROPLASTIC-RELATED"/>
    <property type="match status" value="1"/>
</dbReference>
<dbReference type="InterPro" id="IPR050262">
    <property type="entry name" value="Ribose-5P_isomerase"/>
</dbReference>
<comment type="similarity">
    <text evidence="3">Belongs to the ribose 5-phosphate isomerase family.</text>
</comment>
<evidence type="ECO:0000256" key="1">
    <source>
        <dbReference type="ARBA" id="ARBA00001713"/>
    </source>
</evidence>
<dbReference type="HAMAP" id="MF_00170">
    <property type="entry name" value="Rib_5P_isom_A"/>
    <property type="match status" value="1"/>
</dbReference>
<keyword evidence="5" id="KW-0413">Isomerase</keyword>
<evidence type="ECO:0000256" key="2">
    <source>
        <dbReference type="ARBA" id="ARBA00004988"/>
    </source>
</evidence>
<keyword evidence="6" id="KW-0732">Signal</keyword>
<reference evidence="7 8" key="1">
    <citation type="submission" date="2024-10" db="EMBL/GenBank/DDBJ databases">
        <title>Updated reference genomes for cyclostephanoid diatoms.</title>
        <authorList>
            <person name="Roberts W.R."/>
            <person name="Alverson A.J."/>
        </authorList>
    </citation>
    <scope>NUCLEOTIDE SEQUENCE [LARGE SCALE GENOMIC DNA]</scope>
    <source>
        <strain evidence="7 8">AJA010-31</strain>
    </source>
</reference>
<feature type="chain" id="PRO_5044885359" description="ribose-5-phosphate isomerase" evidence="6">
    <location>
        <begin position="18"/>
        <end position="277"/>
    </location>
</feature>
<dbReference type="Pfam" id="PF06026">
    <property type="entry name" value="Rib_5-P_isom_A"/>
    <property type="match status" value="1"/>
</dbReference>
<comment type="catalytic activity">
    <reaction evidence="1">
        <text>aldehydo-D-ribose 5-phosphate = D-ribulose 5-phosphate</text>
        <dbReference type="Rhea" id="RHEA:14657"/>
        <dbReference type="ChEBI" id="CHEBI:58121"/>
        <dbReference type="ChEBI" id="CHEBI:58273"/>
        <dbReference type="EC" id="5.3.1.6"/>
    </reaction>
</comment>
<evidence type="ECO:0000256" key="5">
    <source>
        <dbReference type="ARBA" id="ARBA00023235"/>
    </source>
</evidence>
<evidence type="ECO:0000313" key="8">
    <source>
        <dbReference type="Proteomes" id="UP001530400"/>
    </source>
</evidence>
<evidence type="ECO:0000256" key="3">
    <source>
        <dbReference type="ARBA" id="ARBA00008088"/>
    </source>
</evidence>
<dbReference type="Gene3D" id="3.40.50.1360">
    <property type="match status" value="1"/>
</dbReference>
<protein>
    <recommendedName>
        <fullName evidence="4">ribose-5-phosphate isomerase</fullName>
        <ecNumber evidence="4">5.3.1.6</ecNumber>
    </recommendedName>
</protein>
<dbReference type="FunFam" id="3.40.50.1360:FF:000001">
    <property type="entry name" value="Ribose-5-phosphate isomerase A"/>
    <property type="match status" value="1"/>
</dbReference>
<dbReference type="PANTHER" id="PTHR43748:SF3">
    <property type="entry name" value="RIBOSE-5-PHOSPHATE ISOMERASE 3, CHLOROPLASTIC-RELATED"/>
    <property type="match status" value="1"/>
</dbReference>
<dbReference type="InterPro" id="IPR037171">
    <property type="entry name" value="NagB/RpiA_transferase-like"/>
</dbReference>
<dbReference type="InterPro" id="IPR020672">
    <property type="entry name" value="Ribose5P_isomerase_typA_subgr"/>
</dbReference>
<dbReference type="NCBIfam" id="NF001924">
    <property type="entry name" value="PRK00702.1"/>
    <property type="match status" value="1"/>
</dbReference>
<dbReference type="CDD" id="cd01398">
    <property type="entry name" value="RPI_A"/>
    <property type="match status" value="1"/>
</dbReference>
<accession>A0ABD3MV26</accession>
<organism evidence="7 8">
    <name type="scientific">Cyclotella atomus</name>
    <dbReference type="NCBI Taxonomy" id="382360"/>
    <lineage>
        <taxon>Eukaryota</taxon>
        <taxon>Sar</taxon>
        <taxon>Stramenopiles</taxon>
        <taxon>Ochrophyta</taxon>
        <taxon>Bacillariophyta</taxon>
        <taxon>Coscinodiscophyceae</taxon>
        <taxon>Thalassiosirophycidae</taxon>
        <taxon>Stephanodiscales</taxon>
        <taxon>Stephanodiscaceae</taxon>
        <taxon>Cyclotella</taxon>
    </lineage>
</organism>
<dbReference type="AlphaFoldDB" id="A0ABD3MV26"/>
<dbReference type="EMBL" id="JALLPJ020001391">
    <property type="protein sequence ID" value="KAL3766102.1"/>
    <property type="molecule type" value="Genomic_DNA"/>
</dbReference>
<feature type="signal peptide" evidence="6">
    <location>
        <begin position="1"/>
        <end position="17"/>
    </location>
</feature>
<name>A0ABD3MV26_9STRA</name>
<evidence type="ECO:0000313" key="7">
    <source>
        <dbReference type="EMBL" id="KAL3766102.1"/>
    </source>
</evidence>
<dbReference type="SUPFAM" id="SSF75445">
    <property type="entry name" value="D-ribose-5-phosphate isomerase (RpiA), lid domain"/>
    <property type="match status" value="1"/>
</dbReference>
<dbReference type="Gene3D" id="3.30.70.260">
    <property type="match status" value="1"/>
</dbReference>
<dbReference type="EC" id="5.3.1.6" evidence="4"/>
<sequence length="277" mass="29347">MKLIAAAITLLASSATAFAPVKVAQQSRFATSSMLMATQDELKQQVGYKAVDDYVKSGMVVGLGTGSTAYFAVERLGQKLASGELKDIVAIPTSVRTKEQAEELKIPLVTLDTHSKLDVAIDGADEVDPDLNLVKGGGGALLREKMVEVCADKFIVIVDESKLCDGLGPGFPLPVEITPFCHEHTLRLIANLPTTKGCEAILRMGSSSTNKPDGDEIAVTDNGNYIVDLHFKEPIKDAPKMAMELKNTVGVVDHGLFCGMTTAVIIAGSDGITVKEA</sequence>
<evidence type="ECO:0000256" key="6">
    <source>
        <dbReference type="SAM" id="SignalP"/>
    </source>
</evidence>
<dbReference type="GO" id="GO:0004751">
    <property type="term" value="F:ribose-5-phosphate isomerase activity"/>
    <property type="evidence" value="ECO:0007669"/>
    <property type="project" value="UniProtKB-EC"/>
</dbReference>
<comment type="caution">
    <text evidence="7">The sequence shown here is derived from an EMBL/GenBank/DDBJ whole genome shotgun (WGS) entry which is preliminary data.</text>
</comment>
<dbReference type="NCBIfam" id="TIGR00021">
    <property type="entry name" value="rpiA"/>
    <property type="match status" value="1"/>
</dbReference>
<dbReference type="InterPro" id="IPR004788">
    <property type="entry name" value="Ribose5P_isomerase_type_A"/>
</dbReference>